<protein>
    <submittedName>
        <fullName evidence="3">Uncharacterized protein</fullName>
    </submittedName>
</protein>
<feature type="region of interest" description="Disordered" evidence="1">
    <location>
        <begin position="1"/>
        <end position="32"/>
    </location>
</feature>
<proteinExistence type="predicted"/>
<keyword evidence="2" id="KW-0812">Transmembrane</keyword>
<feature type="transmembrane region" description="Helical" evidence="2">
    <location>
        <begin position="165"/>
        <end position="184"/>
    </location>
</feature>
<dbReference type="VEuPathDB" id="AmoebaDB:ACA1_221200"/>
<accession>L8GQ67</accession>
<gene>
    <name evidence="3" type="ORF">ACA1_221200</name>
</gene>
<evidence type="ECO:0000313" key="3">
    <source>
        <dbReference type="EMBL" id="ELR15329.1"/>
    </source>
</evidence>
<evidence type="ECO:0000256" key="2">
    <source>
        <dbReference type="SAM" id="Phobius"/>
    </source>
</evidence>
<evidence type="ECO:0000256" key="1">
    <source>
        <dbReference type="SAM" id="MobiDB-lite"/>
    </source>
</evidence>
<dbReference type="RefSeq" id="XP_004337342.1">
    <property type="nucleotide sequence ID" value="XM_004337294.1"/>
</dbReference>
<dbReference type="AlphaFoldDB" id="L8GQ67"/>
<reference evidence="3 4" key="1">
    <citation type="journal article" date="2013" name="Genome Biol.">
        <title>Genome of Acanthamoeba castellanii highlights extensive lateral gene transfer and early evolution of tyrosine kinase signaling.</title>
        <authorList>
            <person name="Clarke M."/>
            <person name="Lohan A.J."/>
            <person name="Liu B."/>
            <person name="Lagkouvardos I."/>
            <person name="Roy S."/>
            <person name="Zafar N."/>
            <person name="Bertelli C."/>
            <person name="Schilde C."/>
            <person name="Kianianmomeni A."/>
            <person name="Burglin T.R."/>
            <person name="Frech C."/>
            <person name="Turcotte B."/>
            <person name="Kopec K.O."/>
            <person name="Synnott J.M."/>
            <person name="Choo C."/>
            <person name="Paponov I."/>
            <person name="Finkler A."/>
            <person name="Soon Heng Tan C."/>
            <person name="Hutchins A.P."/>
            <person name="Weinmeier T."/>
            <person name="Rattei T."/>
            <person name="Chu J.S."/>
            <person name="Gimenez G."/>
            <person name="Irimia M."/>
            <person name="Rigden D.J."/>
            <person name="Fitzpatrick D.A."/>
            <person name="Lorenzo-Morales J."/>
            <person name="Bateman A."/>
            <person name="Chiu C.H."/>
            <person name="Tang P."/>
            <person name="Hegemann P."/>
            <person name="Fromm H."/>
            <person name="Raoult D."/>
            <person name="Greub G."/>
            <person name="Miranda-Saavedra D."/>
            <person name="Chen N."/>
            <person name="Nash P."/>
            <person name="Ginger M.L."/>
            <person name="Horn M."/>
            <person name="Schaap P."/>
            <person name="Caler L."/>
            <person name="Loftus B."/>
        </authorList>
    </citation>
    <scope>NUCLEOTIDE SEQUENCE [LARGE SCALE GENOMIC DNA]</scope>
    <source>
        <strain evidence="3 4">Neff</strain>
    </source>
</reference>
<feature type="compositionally biased region" description="Low complexity" evidence="1">
    <location>
        <begin position="11"/>
        <end position="25"/>
    </location>
</feature>
<keyword evidence="2" id="KW-1133">Transmembrane helix</keyword>
<dbReference type="Proteomes" id="UP000011083">
    <property type="component" value="Unassembled WGS sequence"/>
</dbReference>
<dbReference type="GeneID" id="14915613"/>
<name>L8GQ67_ACACF</name>
<sequence length="207" mass="21845">MVCTAPPVGLDSSASSASDSSASSAPSFHAEDDLPAGRTFAQATAATSLSSSPSPLYAAAAAPANQHQDDDGSDCECCADRPTGKRGCCVWECAECGVCKMADDCSGPGCLLFFPTTTVTCQGSFGTWSNWYSRTICGSIFPIFVALVLLLLCVDMVIICVFWTLWSLLIPLGMLFFLMTHYFCPSVNRGVDKACGSYGFFVGQICP</sequence>
<evidence type="ECO:0000313" key="4">
    <source>
        <dbReference type="Proteomes" id="UP000011083"/>
    </source>
</evidence>
<keyword evidence="4" id="KW-1185">Reference proteome</keyword>
<organism evidence="3 4">
    <name type="scientific">Acanthamoeba castellanii (strain ATCC 30010 / Neff)</name>
    <dbReference type="NCBI Taxonomy" id="1257118"/>
    <lineage>
        <taxon>Eukaryota</taxon>
        <taxon>Amoebozoa</taxon>
        <taxon>Discosea</taxon>
        <taxon>Longamoebia</taxon>
        <taxon>Centramoebida</taxon>
        <taxon>Acanthamoebidae</taxon>
        <taxon>Acanthamoeba</taxon>
    </lineage>
</organism>
<dbReference type="EMBL" id="KB008036">
    <property type="protein sequence ID" value="ELR15329.1"/>
    <property type="molecule type" value="Genomic_DNA"/>
</dbReference>
<keyword evidence="2" id="KW-0472">Membrane</keyword>
<dbReference type="KEGG" id="acan:ACA1_221200"/>
<feature type="transmembrane region" description="Helical" evidence="2">
    <location>
        <begin position="140"/>
        <end position="159"/>
    </location>
</feature>